<comment type="similarity">
    <text evidence="2">Belongs to the VirD4/TraG family.</text>
</comment>
<keyword evidence="9" id="KW-1185">Reference proteome</keyword>
<keyword evidence="5 7" id="KW-1133">Transmembrane helix</keyword>
<dbReference type="CDD" id="cd01127">
    <property type="entry name" value="TrwB_TraG_TraD_VirD4"/>
    <property type="match status" value="1"/>
</dbReference>
<dbReference type="AlphaFoldDB" id="D3EYZ2"/>
<dbReference type="InterPro" id="IPR027417">
    <property type="entry name" value="P-loop_NTPase"/>
</dbReference>
<evidence type="ECO:0000256" key="2">
    <source>
        <dbReference type="ARBA" id="ARBA00008806"/>
    </source>
</evidence>
<dbReference type="Gene3D" id="3.40.50.300">
    <property type="entry name" value="P-loop containing nucleotide triphosphate hydrolases"/>
    <property type="match status" value="1"/>
</dbReference>
<reference evidence="8 9" key="1">
    <citation type="journal article" date="2010" name="Stand. Genomic Sci.">
        <title>Complete genome sequence of Conexibacter woesei type strain (ID131577).</title>
        <authorList>
            <person name="Pukall R."/>
            <person name="Lapidus A."/>
            <person name="Glavina Del Rio T."/>
            <person name="Copeland A."/>
            <person name="Tice H."/>
            <person name="Cheng J.-F."/>
            <person name="Lucas S."/>
            <person name="Chen F."/>
            <person name="Nolan M."/>
            <person name="Bruce D."/>
            <person name="Goodwin L."/>
            <person name="Pitluck S."/>
            <person name="Mavromatis K."/>
            <person name="Ivanova N."/>
            <person name="Ovchinnikova G."/>
            <person name="Pati A."/>
            <person name="Chen A."/>
            <person name="Palaniappan K."/>
            <person name="Land M."/>
            <person name="Hauser L."/>
            <person name="Chang Y.-J."/>
            <person name="Jeffries C.D."/>
            <person name="Chain P."/>
            <person name="Meincke L."/>
            <person name="Sims D."/>
            <person name="Brettin T."/>
            <person name="Detter J.C."/>
            <person name="Rohde M."/>
            <person name="Goeker M."/>
            <person name="Bristow J."/>
            <person name="Eisen J.A."/>
            <person name="Markowitz V."/>
            <person name="Kyrpides N.C."/>
            <person name="Klenk H.-P."/>
            <person name="Hugenholtz P."/>
        </authorList>
    </citation>
    <scope>NUCLEOTIDE SEQUENCE [LARGE SCALE GENOMIC DNA]</scope>
    <source>
        <strain evidence="9">DSM 14684 / CIP 108061 / JCM 11494 / NBRC 100937 / ID131577</strain>
    </source>
</reference>
<sequence length="562" mass="60711" precursor="true">MSAVRDRSAGAQRGGVVAVAAVLVAALVVIALSWLVPALAAWVHAGRFARIGLLDGLRALTDSRLLGDDPARAYPAEAARAMPGASGFRTTAALVLLGTSAALVALVRAAEIRMSRPSADRRWWQLRGRRPHEFARYRTVRELIVPGPSPDHVIVGHVGRPRARVAVSATMQIAVVAAPRTGKSSGLVIPAVLEHEGPVLTTSVRTDVAQHTIARRRELGRVWVWDPFGPTSDSWDLLQGCESWEHALLVARWLGQARRLGGGANQDYFDQEAEGLVAPYLHAAALTPDQTAADVHRWILARDLDTPVGILADAGAADAEQRLRAVYAYTERQRDGVIGTAAVQLKAYGHPAAARTAKRGGGLSPQALFEGPNTLYVVAGREHQQLLAPLVVTMVASMLHWLSERENRTGGGLRPPALFALDETASIAPIQELPQILATSLGSGVRFLTVWHSVAQIRRHFGSDAADEILALSQAKIFMGSITDHQTRREIVELLGMRQQLDPDERRARPEVMSAQALQRTSAGEGLLVAGDLPPVIFRQRRHYADAELRRLKGTAQTGELA</sequence>
<evidence type="ECO:0000256" key="1">
    <source>
        <dbReference type="ARBA" id="ARBA00004651"/>
    </source>
</evidence>
<dbReference type="Pfam" id="PF02534">
    <property type="entry name" value="T4SS-DNA_transf"/>
    <property type="match status" value="1"/>
</dbReference>
<organism evidence="8 9">
    <name type="scientific">Conexibacter woesei (strain DSM 14684 / CCUG 47730 / CIP 108061 / JCM 11494 / NBRC 100937 / ID131577)</name>
    <dbReference type="NCBI Taxonomy" id="469383"/>
    <lineage>
        <taxon>Bacteria</taxon>
        <taxon>Bacillati</taxon>
        <taxon>Actinomycetota</taxon>
        <taxon>Thermoleophilia</taxon>
        <taxon>Solirubrobacterales</taxon>
        <taxon>Conexibacteraceae</taxon>
        <taxon>Conexibacter</taxon>
    </lineage>
</organism>
<evidence type="ECO:0000256" key="4">
    <source>
        <dbReference type="ARBA" id="ARBA00022692"/>
    </source>
</evidence>
<feature type="transmembrane region" description="Helical" evidence="7">
    <location>
        <begin position="15"/>
        <end position="36"/>
    </location>
</feature>
<dbReference type="PANTHER" id="PTHR37937:SF1">
    <property type="entry name" value="CONJUGATIVE TRANSFER: DNA TRANSPORT"/>
    <property type="match status" value="1"/>
</dbReference>
<name>D3EYZ2_CONWI</name>
<dbReference type="KEGG" id="cwo:Cwoe_1438"/>
<gene>
    <name evidence="8" type="ordered locus">Cwoe_1438</name>
</gene>
<dbReference type="eggNOG" id="COG3505">
    <property type="taxonomic scope" value="Bacteria"/>
</dbReference>
<evidence type="ECO:0000313" key="9">
    <source>
        <dbReference type="Proteomes" id="UP000008229"/>
    </source>
</evidence>
<evidence type="ECO:0000256" key="5">
    <source>
        <dbReference type="ARBA" id="ARBA00022989"/>
    </source>
</evidence>
<dbReference type="Proteomes" id="UP000008229">
    <property type="component" value="Chromosome"/>
</dbReference>
<accession>D3EYZ2</accession>
<evidence type="ECO:0000256" key="6">
    <source>
        <dbReference type="ARBA" id="ARBA00023136"/>
    </source>
</evidence>
<dbReference type="STRING" id="469383.Cwoe_1438"/>
<dbReference type="InterPro" id="IPR003688">
    <property type="entry name" value="TraG/VirD4"/>
</dbReference>
<keyword evidence="6 7" id="KW-0472">Membrane</keyword>
<dbReference type="PANTHER" id="PTHR37937">
    <property type="entry name" value="CONJUGATIVE TRANSFER: DNA TRANSPORT"/>
    <property type="match status" value="1"/>
</dbReference>
<evidence type="ECO:0000313" key="8">
    <source>
        <dbReference type="EMBL" id="ADB49866.1"/>
    </source>
</evidence>
<dbReference type="GO" id="GO:0005886">
    <property type="term" value="C:plasma membrane"/>
    <property type="evidence" value="ECO:0007669"/>
    <property type="project" value="UniProtKB-SubCell"/>
</dbReference>
<keyword evidence="4 7" id="KW-0812">Transmembrane</keyword>
<keyword evidence="3" id="KW-1003">Cell membrane</keyword>
<reference evidence="9" key="2">
    <citation type="submission" date="2010-01" db="EMBL/GenBank/DDBJ databases">
        <title>The complete genome of Conexibacter woesei DSM 14684.</title>
        <authorList>
            <consortium name="US DOE Joint Genome Institute (JGI-PGF)"/>
            <person name="Lucas S."/>
            <person name="Copeland A."/>
            <person name="Lapidus A."/>
            <person name="Glavina del Rio T."/>
            <person name="Dalin E."/>
            <person name="Tice H."/>
            <person name="Bruce D."/>
            <person name="Goodwin L."/>
            <person name="Pitluck S."/>
            <person name="Kyrpides N."/>
            <person name="Mavromatis K."/>
            <person name="Ivanova N."/>
            <person name="Mikhailova N."/>
            <person name="Chertkov O."/>
            <person name="Brettin T."/>
            <person name="Detter J.C."/>
            <person name="Han C."/>
            <person name="Larimer F."/>
            <person name="Land M."/>
            <person name="Hauser L."/>
            <person name="Markowitz V."/>
            <person name="Cheng J.-F."/>
            <person name="Hugenholtz P."/>
            <person name="Woyke T."/>
            <person name="Wu D."/>
            <person name="Pukall R."/>
            <person name="Steenblock K."/>
            <person name="Schneider S."/>
            <person name="Klenk H.-P."/>
            <person name="Eisen J.A."/>
        </authorList>
    </citation>
    <scope>NUCLEOTIDE SEQUENCE [LARGE SCALE GENOMIC DNA]</scope>
    <source>
        <strain evidence="9">DSM 14684 / CIP 108061 / JCM 11494 / NBRC 100937 / ID131577</strain>
    </source>
</reference>
<proteinExistence type="inferred from homology"/>
<evidence type="ECO:0000256" key="7">
    <source>
        <dbReference type="SAM" id="Phobius"/>
    </source>
</evidence>
<dbReference type="SUPFAM" id="SSF52540">
    <property type="entry name" value="P-loop containing nucleoside triphosphate hydrolases"/>
    <property type="match status" value="1"/>
</dbReference>
<dbReference type="EMBL" id="CP001854">
    <property type="protein sequence ID" value="ADB49866.1"/>
    <property type="molecule type" value="Genomic_DNA"/>
</dbReference>
<comment type="subcellular location">
    <subcellularLocation>
        <location evidence="1">Cell membrane</location>
        <topology evidence="1">Multi-pass membrane protein</topology>
    </subcellularLocation>
</comment>
<evidence type="ECO:0000256" key="3">
    <source>
        <dbReference type="ARBA" id="ARBA00022475"/>
    </source>
</evidence>
<protein>
    <submittedName>
        <fullName evidence="8">Type IV secretory pathway VirD4 protein-like protein</fullName>
    </submittedName>
</protein>
<dbReference type="HOGENOM" id="CLU_484610_0_0_11"/>
<dbReference type="InterPro" id="IPR051539">
    <property type="entry name" value="T4SS-coupling_protein"/>
</dbReference>